<dbReference type="PROSITE" id="PS50801">
    <property type="entry name" value="STAS"/>
    <property type="match status" value="1"/>
</dbReference>
<dbReference type="OrthoDB" id="10006416at2"/>
<protein>
    <submittedName>
        <fullName evidence="2">STAS domain-containing protein</fullName>
    </submittedName>
</protein>
<dbReference type="SUPFAM" id="SSF52091">
    <property type="entry name" value="SpoIIaa-like"/>
    <property type="match status" value="1"/>
</dbReference>
<name>A0A540W8Z5_9ACTN</name>
<keyword evidence="3" id="KW-1185">Reference proteome</keyword>
<feature type="domain" description="STAS" evidence="1">
    <location>
        <begin position="9"/>
        <end position="111"/>
    </location>
</feature>
<sequence length="123" mass="13015">METVEFTVGPLPPGAGPFLTDQLAALLADHPSAVVVRCEVSAVERPTRADLDHLARLRLTARRAGRELVLAGIPPRLRLLLELTGLAEAFELTGLAEAFELTGLGEAFGCSDVGAGQPHREPP</sequence>
<proteinExistence type="predicted"/>
<dbReference type="InterPro" id="IPR002645">
    <property type="entry name" value="STAS_dom"/>
</dbReference>
<reference evidence="2 3" key="1">
    <citation type="submission" date="2019-06" db="EMBL/GenBank/DDBJ databases">
        <title>Description of Kitasatospora acidophila sp. nov. isolated from pine grove soil, and reclassification of Streptomyces novaecaesareae to Kitasatospora novaeceasareae comb. nov.</title>
        <authorList>
            <person name="Kim M.J."/>
        </authorList>
    </citation>
    <scope>NUCLEOTIDE SEQUENCE [LARGE SCALE GENOMIC DNA]</scope>
    <source>
        <strain evidence="2 3">MMS16-CNU292</strain>
    </source>
</reference>
<dbReference type="RefSeq" id="WP_141635398.1">
    <property type="nucleotide sequence ID" value="NZ_VIGB01000003.1"/>
</dbReference>
<dbReference type="Proteomes" id="UP000319103">
    <property type="component" value="Unassembled WGS sequence"/>
</dbReference>
<dbReference type="AlphaFoldDB" id="A0A540W8Z5"/>
<evidence type="ECO:0000259" key="1">
    <source>
        <dbReference type="PROSITE" id="PS50801"/>
    </source>
</evidence>
<dbReference type="InterPro" id="IPR036513">
    <property type="entry name" value="STAS_dom_sf"/>
</dbReference>
<accession>A0A540W8Z5</accession>
<gene>
    <name evidence="2" type="ORF">E6W39_24710</name>
</gene>
<dbReference type="Gene3D" id="3.30.750.24">
    <property type="entry name" value="STAS domain"/>
    <property type="match status" value="1"/>
</dbReference>
<evidence type="ECO:0000313" key="2">
    <source>
        <dbReference type="EMBL" id="TQF04844.1"/>
    </source>
</evidence>
<comment type="caution">
    <text evidence="2">The sequence shown here is derived from an EMBL/GenBank/DDBJ whole genome shotgun (WGS) entry which is preliminary data.</text>
</comment>
<dbReference type="EMBL" id="VIGB01000003">
    <property type="protein sequence ID" value="TQF04844.1"/>
    <property type="molecule type" value="Genomic_DNA"/>
</dbReference>
<organism evidence="2 3">
    <name type="scientific">Kitasatospora acidiphila</name>
    <dbReference type="NCBI Taxonomy" id="2567942"/>
    <lineage>
        <taxon>Bacteria</taxon>
        <taxon>Bacillati</taxon>
        <taxon>Actinomycetota</taxon>
        <taxon>Actinomycetes</taxon>
        <taxon>Kitasatosporales</taxon>
        <taxon>Streptomycetaceae</taxon>
        <taxon>Kitasatospora</taxon>
    </lineage>
</organism>
<evidence type="ECO:0000313" key="3">
    <source>
        <dbReference type="Proteomes" id="UP000319103"/>
    </source>
</evidence>